<accession>A0A0C3PG89</accession>
<evidence type="ECO:0000313" key="1">
    <source>
        <dbReference type="EMBL" id="KIO07341.1"/>
    </source>
</evidence>
<dbReference type="EMBL" id="KN831960">
    <property type="protein sequence ID" value="KIO07341.1"/>
    <property type="molecule type" value="Genomic_DNA"/>
</dbReference>
<sequence>MAGGQVMDLDLQLSSTVTAGCCQMLSWCVFVPYGYGSKLESTNSAIFRSEMEECIRMNSWCVYVCVGVQFATPQIPHVTRPRVCAKSPHWVTPKI</sequence>
<gene>
    <name evidence="1" type="ORF">M404DRAFT_998106</name>
</gene>
<proteinExistence type="predicted"/>
<name>A0A0C3PG89_PISTI</name>
<dbReference type="AlphaFoldDB" id="A0A0C3PG89"/>
<reference evidence="2" key="2">
    <citation type="submission" date="2015-01" db="EMBL/GenBank/DDBJ databases">
        <title>Evolutionary Origins and Diversification of the Mycorrhizal Mutualists.</title>
        <authorList>
            <consortium name="DOE Joint Genome Institute"/>
            <consortium name="Mycorrhizal Genomics Consortium"/>
            <person name="Kohler A."/>
            <person name="Kuo A."/>
            <person name="Nagy L.G."/>
            <person name="Floudas D."/>
            <person name="Copeland A."/>
            <person name="Barry K.W."/>
            <person name="Cichocki N."/>
            <person name="Veneault-Fourrey C."/>
            <person name="LaButti K."/>
            <person name="Lindquist E.A."/>
            <person name="Lipzen A."/>
            <person name="Lundell T."/>
            <person name="Morin E."/>
            <person name="Murat C."/>
            <person name="Riley R."/>
            <person name="Ohm R."/>
            <person name="Sun H."/>
            <person name="Tunlid A."/>
            <person name="Henrissat B."/>
            <person name="Grigoriev I.V."/>
            <person name="Hibbett D.S."/>
            <person name="Martin F."/>
        </authorList>
    </citation>
    <scope>NUCLEOTIDE SEQUENCE [LARGE SCALE GENOMIC DNA]</scope>
    <source>
        <strain evidence="2">Marx 270</strain>
    </source>
</reference>
<dbReference type="InParanoid" id="A0A0C3PG89"/>
<organism evidence="1 2">
    <name type="scientific">Pisolithus tinctorius Marx 270</name>
    <dbReference type="NCBI Taxonomy" id="870435"/>
    <lineage>
        <taxon>Eukaryota</taxon>
        <taxon>Fungi</taxon>
        <taxon>Dikarya</taxon>
        <taxon>Basidiomycota</taxon>
        <taxon>Agaricomycotina</taxon>
        <taxon>Agaricomycetes</taxon>
        <taxon>Agaricomycetidae</taxon>
        <taxon>Boletales</taxon>
        <taxon>Sclerodermatineae</taxon>
        <taxon>Pisolithaceae</taxon>
        <taxon>Pisolithus</taxon>
    </lineage>
</organism>
<reference evidence="1 2" key="1">
    <citation type="submission" date="2014-04" db="EMBL/GenBank/DDBJ databases">
        <authorList>
            <consortium name="DOE Joint Genome Institute"/>
            <person name="Kuo A."/>
            <person name="Kohler A."/>
            <person name="Costa M.D."/>
            <person name="Nagy L.G."/>
            <person name="Floudas D."/>
            <person name="Copeland A."/>
            <person name="Barry K.W."/>
            <person name="Cichocki N."/>
            <person name="Veneault-Fourrey C."/>
            <person name="LaButti K."/>
            <person name="Lindquist E.A."/>
            <person name="Lipzen A."/>
            <person name="Lundell T."/>
            <person name="Morin E."/>
            <person name="Murat C."/>
            <person name="Sun H."/>
            <person name="Tunlid A."/>
            <person name="Henrissat B."/>
            <person name="Grigoriev I.V."/>
            <person name="Hibbett D.S."/>
            <person name="Martin F."/>
            <person name="Nordberg H.P."/>
            <person name="Cantor M.N."/>
            <person name="Hua S.X."/>
        </authorList>
    </citation>
    <scope>NUCLEOTIDE SEQUENCE [LARGE SCALE GENOMIC DNA]</scope>
    <source>
        <strain evidence="1 2">Marx 270</strain>
    </source>
</reference>
<dbReference type="Proteomes" id="UP000054217">
    <property type="component" value="Unassembled WGS sequence"/>
</dbReference>
<dbReference type="HOGENOM" id="CLU_2373617_0_0_1"/>
<evidence type="ECO:0000313" key="2">
    <source>
        <dbReference type="Proteomes" id="UP000054217"/>
    </source>
</evidence>
<keyword evidence="2" id="KW-1185">Reference proteome</keyword>
<protein>
    <submittedName>
        <fullName evidence="1">Uncharacterized protein</fullName>
    </submittedName>
</protein>